<comment type="caution">
    <text evidence="13">The sequence shown here is derived from an EMBL/GenBank/DDBJ whole genome shotgun (WGS) entry which is preliminary data.</text>
</comment>
<keyword evidence="5 11" id="KW-0547">Nucleotide-binding</keyword>
<dbReference type="EMBL" id="JACGWZ010000001">
    <property type="protein sequence ID" value="MBA8823705.1"/>
    <property type="molecule type" value="Genomic_DNA"/>
</dbReference>
<dbReference type="GO" id="GO:0008662">
    <property type="term" value="F:1-phosphofructokinase activity"/>
    <property type="evidence" value="ECO:0007669"/>
    <property type="project" value="UniProtKB-UniRule"/>
</dbReference>
<keyword evidence="14" id="KW-1185">Reference proteome</keyword>
<keyword evidence="7 11" id="KW-0067">ATP-binding</keyword>
<organism evidence="13 14">
    <name type="scientific">Halosaccharopolyspora lacisalsi</name>
    <dbReference type="NCBI Taxonomy" id="1000566"/>
    <lineage>
        <taxon>Bacteria</taxon>
        <taxon>Bacillati</taxon>
        <taxon>Actinomycetota</taxon>
        <taxon>Actinomycetes</taxon>
        <taxon>Pseudonocardiales</taxon>
        <taxon>Pseudonocardiaceae</taxon>
        <taxon>Halosaccharopolyspora</taxon>
    </lineage>
</organism>
<dbReference type="PIRSF" id="PIRSF000535">
    <property type="entry name" value="1PFK/6PFK/LacC"/>
    <property type="match status" value="1"/>
</dbReference>
<feature type="domain" description="Carbohydrate kinase PfkB" evidence="12">
    <location>
        <begin position="12"/>
        <end position="289"/>
    </location>
</feature>
<dbReference type="NCBIfam" id="TIGR03828">
    <property type="entry name" value="pfkB"/>
    <property type="match status" value="1"/>
</dbReference>
<comment type="catalytic activity">
    <reaction evidence="9 11">
        <text>beta-D-fructose 1-phosphate + ATP = beta-D-fructose 1,6-bisphosphate + ADP + H(+)</text>
        <dbReference type="Rhea" id="RHEA:14213"/>
        <dbReference type="ChEBI" id="CHEBI:15378"/>
        <dbReference type="ChEBI" id="CHEBI:30616"/>
        <dbReference type="ChEBI" id="CHEBI:32966"/>
        <dbReference type="ChEBI" id="CHEBI:138881"/>
        <dbReference type="ChEBI" id="CHEBI:456216"/>
        <dbReference type="EC" id="2.7.1.56"/>
    </reaction>
</comment>
<keyword evidence="4 10" id="KW-0808">Transferase</keyword>
<evidence type="ECO:0000313" key="13">
    <source>
        <dbReference type="EMBL" id="MBA8823705.1"/>
    </source>
</evidence>
<dbReference type="RefSeq" id="WP_182542969.1">
    <property type="nucleotide sequence ID" value="NZ_JACGWZ010000001.1"/>
</dbReference>
<name>A0A839DWJ5_9PSEU</name>
<dbReference type="AlphaFoldDB" id="A0A839DWJ5"/>
<accession>A0A839DWJ5</accession>
<keyword evidence="6 11" id="KW-0418">Kinase</keyword>
<comment type="similarity">
    <text evidence="1 11">Belongs to the carbohydrate kinase PfkB family.</text>
</comment>
<dbReference type="GO" id="GO:0005829">
    <property type="term" value="C:cytosol"/>
    <property type="evidence" value="ECO:0007669"/>
    <property type="project" value="TreeGrafter"/>
</dbReference>
<evidence type="ECO:0000256" key="9">
    <source>
        <dbReference type="ARBA" id="ARBA00047745"/>
    </source>
</evidence>
<dbReference type="InterPro" id="IPR017583">
    <property type="entry name" value="Tagatose/fructose_Pkinase"/>
</dbReference>
<sequence>MIVTVTPNPSLDRTVRLDELVRGGVHRAGQAYLDPGGKGVNVSRALVAAGRASVAILPTGGAEGTRLAELLAPETVPVVEVPVATATRSNLTLVESDGTTTKLNEPGGELTAAELSALRRRTGDLAAQADWVITAGSLPEGCPDELHGRLVYGARAAGTRVAVDASGPALRHACRSFPDLITPNLGELSDLVGRRLDRLGDVVDVARGLRRDGVGSVLVSLGADGALLVEEAGSWHGTGTGVVRSTVGAGDALLAGFLLAGAEGPRALRHAVAYGTAAVGLPGSRMPTPDDASPSEVRVTDVDEALSLTGAIP</sequence>
<evidence type="ECO:0000256" key="4">
    <source>
        <dbReference type="ARBA" id="ARBA00022679"/>
    </source>
</evidence>
<dbReference type="InterPro" id="IPR002173">
    <property type="entry name" value="Carboh/pur_kinase_PfkB_CS"/>
</dbReference>
<comment type="function">
    <text evidence="11">Catalyzes the ATP-dependent phosphorylation of fructose-l-phosphate to fructose-l,6-bisphosphate.</text>
</comment>
<protein>
    <recommendedName>
        <fullName evidence="3 11">1-phosphofructokinase</fullName>
        <shortName evidence="11">Fru1PK</shortName>
        <ecNumber evidence="2 11">2.7.1.56</ecNumber>
    </recommendedName>
    <alternativeName>
        <fullName evidence="8 11">Fructose 1-phosphate kinase</fullName>
    </alternativeName>
</protein>
<dbReference type="InterPro" id="IPR022463">
    <property type="entry name" value="1-PFruKinase"/>
</dbReference>
<dbReference type="PANTHER" id="PTHR46566:SF5">
    <property type="entry name" value="1-PHOSPHOFRUCTOKINASE"/>
    <property type="match status" value="1"/>
</dbReference>
<dbReference type="PANTHER" id="PTHR46566">
    <property type="entry name" value="1-PHOSPHOFRUCTOKINASE-RELATED"/>
    <property type="match status" value="1"/>
</dbReference>
<evidence type="ECO:0000256" key="10">
    <source>
        <dbReference type="PIRNR" id="PIRNR000535"/>
    </source>
</evidence>
<evidence type="ECO:0000259" key="12">
    <source>
        <dbReference type="Pfam" id="PF00294"/>
    </source>
</evidence>
<dbReference type="CDD" id="cd01164">
    <property type="entry name" value="FruK_PfkB_like"/>
    <property type="match status" value="1"/>
</dbReference>
<dbReference type="Pfam" id="PF00294">
    <property type="entry name" value="PfkB"/>
    <property type="match status" value="1"/>
</dbReference>
<dbReference type="GO" id="GO:0005524">
    <property type="term" value="F:ATP binding"/>
    <property type="evidence" value="ECO:0007669"/>
    <property type="project" value="UniProtKB-UniRule"/>
</dbReference>
<evidence type="ECO:0000256" key="3">
    <source>
        <dbReference type="ARBA" id="ARBA00013596"/>
    </source>
</evidence>
<evidence type="ECO:0000256" key="5">
    <source>
        <dbReference type="ARBA" id="ARBA00022741"/>
    </source>
</evidence>
<dbReference type="Gene3D" id="3.40.1190.20">
    <property type="match status" value="1"/>
</dbReference>
<dbReference type="EC" id="2.7.1.56" evidence="2 11"/>
<evidence type="ECO:0000256" key="2">
    <source>
        <dbReference type="ARBA" id="ARBA00012131"/>
    </source>
</evidence>
<dbReference type="Proteomes" id="UP000569329">
    <property type="component" value="Unassembled WGS sequence"/>
</dbReference>
<reference evidence="13 14" key="1">
    <citation type="submission" date="2020-07" db="EMBL/GenBank/DDBJ databases">
        <title>Sequencing the genomes of 1000 actinobacteria strains.</title>
        <authorList>
            <person name="Klenk H.-P."/>
        </authorList>
    </citation>
    <scope>NUCLEOTIDE SEQUENCE [LARGE SCALE GENOMIC DNA]</scope>
    <source>
        <strain evidence="13 14">DSM 45975</strain>
    </source>
</reference>
<dbReference type="NCBIfam" id="TIGR03168">
    <property type="entry name" value="1-PFK"/>
    <property type="match status" value="1"/>
</dbReference>
<evidence type="ECO:0000256" key="1">
    <source>
        <dbReference type="ARBA" id="ARBA00010688"/>
    </source>
</evidence>
<dbReference type="InterPro" id="IPR011611">
    <property type="entry name" value="PfkB_dom"/>
</dbReference>
<evidence type="ECO:0000313" key="14">
    <source>
        <dbReference type="Proteomes" id="UP000569329"/>
    </source>
</evidence>
<evidence type="ECO:0000256" key="11">
    <source>
        <dbReference type="RuleBase" id="RU369061"/>
    </source>
</evidence>
<evidence type="ECO:0000256" key="6">
    <source>
        <dbReference type="ARBA" id="ARBA00022777"/>
    </source>
</evidence>
<evidence type="ECO:0000256" key="8">
    <source>
        <dbReference type="ARBA" id="ARBA00032802"/>
    </source>
</evidence>
<dbReference type="SUPFAM" id="SSF53613">
    <property type="entry name" value="Ribokinase-like"/>
    <property type="match status" value="1"/>
</dbReference>
<evidence type="ECO:0000256" key="7">
    <source>
        <dbReference type="ARBA" id="ARBA00022840"/>
    </source>
</evidence>
<dbReference type="PROSITE" id="PS00584">
    <property type="entry name" value="PFKB_KINASES_2"/>
    <property type="match status" value="1"/>
</dbReference>
<dbReference type="InterPro" id="IPR029056">
    <property type="entry name" value="Ribokinase-like"/>
</dbReference>
<gene>
    <name evidence="13" type="ORF">FHX42_001034</name>
</gene>
<proteinExistence type="inferred from homology"/>